<name>A0A3M7S025_BRAPC</name>
<evidence type="ECO:0000313" key="1">
    <source>
        <dbReference type="EMBL" id="RNA28978.1"/>
    </source>
</evidence>
<evidence type="ECO:0000313" key="2">
    <source>
        <dbReference type="Proteomes" id="UP000276133"/>
    </source>
</evidence>
<accession>A0A3M7S025</accession>
<comment type="caution">
    <text evidence="1">The sequence shown here is derived from an EMBL/GenBank/DDBJ whole genome shotgun (WGS) entry which is preliminary data.</text>
</comment>
<reference evidence="1 2" key="1">
    <citation type="journal article" date="2018" name="Sci. Rep.">
        <title>Genomic signatures of local adaptation to the degree of environmental predictability in rotifers.</title>
        <authorList>
            <person name="Franch-Gras L."/>
            <person name="Hahn C."/>
            <person name="Garcia-Roger E.M."/>
            <person name="Carmona M.J."/>
            <person name="Serra M."/>
            <person name="Gomez A."/>
        </authorList>
    </citation>
    <scope>NUCLEOTIDE SEQUENCE [LARGE SCALE GENOMIC DNA]</scope>
    <source>
        <strain evidence="1">HYR1</strain>
    </source>
</reference>
<sequence length="354" mass="41342">MALKAKIISNLHYVTRDSFKRKAFIFFDKRVFFIDRSYLGQRVGYYSDKWRIFNLVLIFEEFFSFGLERGFLEQYFMKKNENIAIGSNSLNSNILSKNCAKHKLSIFCLHLRLLSFPLLAFASTSSVPHRFLKLSIKSAIVNSQGFAYTHILLFLIDFARFFDSRSQRNHLKNYIKNQFCAIIWLVFQEIQLKINNFTSALSSILKSNFVNRLIVFIFICAKNWLGTLHLYVCSNNKEFSNDQITKVFYLLFKANEAFSLSAANRLCGCINCIFCRIRIFFFLIALKFIRLLKANLVLNTSILANFRSSNGWTNGHSRIFAIFLSFYLGETTQIKKNLFQEKALNNQVTLMITY</sequence>
<dbReference type="Proteomes" id="UP000276133">
    <property type="component" value="Unassembled WGS sequence"/>
</dbReference>
<proteinExistence type="predicted"/>
<organism evidence="1 2">
    <name type="scientific">Brachionus plicatilis</name>
    <name type="common">Marine rotifer</name>
    <name type="synonym">Brachionus muelleri</name>
    <dbReference type="NCBI Taxonomy" id="10195"/>
    <lineage>
        <taxon>Eukaryota</taxon>
        <taxon>Metazoa</taxon>
        <taxon>Spiralia</taxon>
        <taxon>Gnathifera</taxon>
        <taxon>Rotifera</taxon>
        <taxon>Eurotatoria</taxon>
        <taxon>Monogononta</taxon>
        <taxon>Pseudotrocha</taxon>
        <taxon>Ploima</taxon>
        <taxon>Brachionidae</taxon>
        <taxon>Brachionus</taxon>
    </lineage>
</organism>
<protein>
    <submittedName>
        <fullName evidence="1">Uncharacterized protein</fullName>
    </submittedName>
</protein>
<keyword evidence="2" id="KW-1185">Reference proteome</keyword>
<gene>
    <name evidence="1" type="ORF">BpHYR1_011974</name>
</gene>
<dbReference type="AlphaFoldDB" id="A0A3M7S025"/>
<dbReference type="EMBL" id="REGN01002302">
    <property type="protein sequence ID" value="RNA28978.1"/>
    <property type="molecule type" value="Genomic_DNA"/>
</dbReference>